<comment type="caution">
    <text evidence="3">The sequence shown here is derived from an EMBL/GenBank/DDBJ whole genome shotgun (WGS) entry which is preliminary data.</text>
</comment>
<dbReference type="InterPro" id="IPR036875">
    <property type="entry name" value="Znf_CCHC_sf"/>
</dbReference>
<evidence type="ECO:0000313" key="3">
    <source>
        <dbReference type="EMBL" id="CAG8631978.1"/>
    </source>
</evidence>
<accession>A0A9N9GSS8</accession>
<dbReference type="SMART" id="SM00343">
    <property type="entry name" value="ZnF_C2HC"/>
    <property type="match status" value="2"/>
</dbReference>
<name>A0A9N9GSS8_9GLOM</name>
<dbReference type="PROSITE" id="PS50158">
    <property type="entry name" value="ZF_CCHC"/>
    <property type="match status" value="1"/>
</dbReference>
<dbReference type="GO" id="GO:0008270">
    <property type="term" value="F:zinc ion binding"/>
    <property type="evidence" value="ECO:0007669"/>
    <property type="project" value="UniProtKB-KW"/>
</dbReference>
<keyword evidence="1" id="KW-0862">Zinc</keyword>
<evidence type="ECO:0000256" key="1">
    <source>
        <dbReference type="PROSITE-ProRule" id="PRU00047"/>
    </source>
</evidence>
<dbReference type="Proteomes" id="UP000789508">
    <property type="component" value="Unassembled WGS sequence"/>
</dbReference>
<dbReference type="Gene3D" id="4.10.60.10">
    <property type="entry name" value="Zinc finger, CCHC-type"/>
    <property type="match status" value="1"/>
</dbReference>
<reference evidence="3" key="1">
    <citation type="submission" date="2021-06" db="EMBL/GenBank/DDBJ databases">
        <authorList>
            <person name="Kallberg Y."/>
            <person name="Tangrot J."/>
            <person name="Rosling A."/>
        </authorList>
    </citation>
    <scope>NUCLEOTIDE SEQUENCE</scope>
    <source>
        <strain evidence="3">FL130A</strain>
    </source>
</reference>
<dbReference type="EMBL" id="CAJVPS010007118">
    <property type="protein sequence ID" value="CAG8631978.1"/>
    <property type="molecule type" value="Genomic_DNA"/>
</dbReference>
<evidence type="ECO:0000313" key="4">
    <source>
        <dbReference type="Proteomes" id="UP000789508"/>
    </source>
</evidence>
<sequence length="217" mass="26167">MSKETINDPWRRTIAVNCPDCNYPRLLGHDCKMYPSNPNHQKQFTNNQREKEIIRPEMTLQEKFRIWDNTPREECPLCLRMTILEQHNCSKQNEKKFDKDFLLYLHQETTCGICFKKGHPNSYCPIRTCKQCNQRGHIVKNCPNQPPKVTESLKEYWRNEEKEKEKQPLIQEDWNLICKHCFQDFHRECPYYTLLQKQKTGKCGCDLEKVKELRIYH</sequence>
<dbReference type="AlphaFoldDB" id="A0A9N9GSS8"/>
<keyword evidence="1" id="KW-0863">Zinc-finger</keyword>
<evidence type="ECO:0000259" key="2">
    <source>
        <dbReference type="PROSITE" id="PS50158"/>
    </source>
</evidence>
<organism evidence="3 4">
    <name type="scientific">Ambispora leptoticha</name>
    <dbReference type="NCBI Taxonomy" id="144679"/>
    <lineage>
        <taxon>Eukaryota</taxon>
        <taxon>Fungi</taxon>
        <taxon>Fungi incertae sedis</taxon>
        <taxon>Mucoromycota</taxon>
        <taxon>Glomeromycotina</taxon>
        <taxon>Glomeromycetes</taxon>
        <taxon>Archaeosporales</taxon>
        <taxon>Ambisporaceae</taxon>
        <taxon>Ambispora</taxon>
    </lineage>
</organism>
<proteinExistence type="predicted"/>
<dbReference type="GO" id="GO:0003676">
    <property type="term" value="F:nucleic acid binding"/>
    <property type="evidence" value="ECO:0007669"/>
    <property type="project" value="InterPro"/>
</dbReference>
<dbReference type="SUPFAM" id="SSF57756">
    <property type="entry name" value="Retrovirus zinc finger-like domains"/>
    <property type="match status" value="1"/>
</dbReference>
<feature type="domain" description="CCHC-type" evidence="2">
    <location>
        <begin position="129"/>
        <end position="144"/>
    </location>
</feature>
<keyword evidence="1" id="KW-0479">Metal-binding</keyword>
<gene>
    <name evidence="3" type="ORF">ALEPTO_LOCUS9393</name>
</gene>
<keyword evidence="4" id="KW-1185">Reference proteome</keyword>
<dbReference type="OrthoDB" id="3863715at2759"/>
<dbReference type="InterPro" id="IPR001878">
    <property type="entry name" value="Znf_CCHC"/>
</dbReference>
<protein>
    <submittedName>
        <fullName evidence="3">11306_t:CDS:1</fullName>
    </submittedName>
</protein>